<dbReference type="PROSITE" id="PS51257">
    <property type="entry name" value="PROKAR_LIPOPROTEIN"/>
    <property type="match status" value="1"/>
</dbReference>
<dbReference type="Gene3D" id="3.30.2010.10">
    <property type="entry name" value="Metalloproteases ('zincins'), catalytic domain"/>
    <property type="match status" value="1"/>
</dbReference>
<protein>
    <submittedName>
        <fullName evidence="9">M48 family metallopeptidase</fullName>
    </submittedName>
</protein>
<evidence type="ECO:0000313" key="10">
    <source>
        <dbReference type="Proteomes" id="UP000640583"/>
    </source>
</evidence>
<evidence type="ECO:0000256" key="1">
    <source>
        <dbReference type="ARBA" id="ARBA00022670"/>
    </source>
</evidence>
<keyword evidence="5 6" id="KW-0482">Metalloprotease</keyword>
<evidence type="ECO:0000256" key="6">
    <source>
        <dbReference type="RuleBase" id="RU003983"/>
    </source>
</evidence>
<dbReference type="PANTHER" id="PTHR22726:SF1">
    <property type="entry name" value="METALLOENDOPEPTIDASE OMA1, MITOCHONDRIAL"/>
    <property type="match status" value="1"/>
</dbReference>
<dbReference type="GO" id="GO:0046872">
    <property type="term" value="F:metal ion binding"/>
    <property type="evidence" value="ECO:0007669"/>
    <property type="project" value="UniProtKB-KW"/>
</dbReference>
<dbReference type="AlphaFoldDB" id="A0A8J7J4D4"/>
<evidence type="ECO:0000256" key="2">
    <source>
        <dbReference type="ARBA" id="ARBA00022723"/>
    </source>
</evidence>
<keyword evidence="1 6" id="KW-0645">Protease</keyword>
<dbReference type="InterPro" id="IPR051156">
    <property type="entry name" value="Mito/Outer_Membr_Metalloprot"/>
</dbReference>
<keyword evidence="4 6" id="KW-0862">Zinc</keyword>
<comment type="caution">
    <text evidence="9">The sequence shown here is derived from an EMBL/GenBank/DDBJ whole genome shotgun (WGS) entry which is preliminary data.</text>
</comment>
<organism evidence="9 10">
    <name type="scientific">Halocynthiibacter styelae</name>
    <dbReference type="NCBI Taxonomy" id="2761955"/>
    <lineage>
        <taxon>Bacteria</taxon>
        <taxon>Pseudomonadati</taxon>
        <taxon>Pseudomonadota</taxon>
        <taxon>Alphaproteobacteria</taxon>
        <taxon>Rhodobacterales</taxon>
        <taxon>Paracoccaceae</taxon>
        <taxon>Halocynthiibacter</taxon>
    </lineage>
</organism>
<evidence type="ECO:0000256" key="5">
    <source>
        <dbReference type="ARBA" id="ARBA00023049"/>
    </source>
</evidence>
<dbReference type="RefSeq" id="WP_228847949.1">
    <property type="nucleotide sequence ID" value="NZ_JADCKQ010000003.1"/>
</dbReference>
<dbReference type="CDD" id="cd07324">
    <property type="entry name" value="M48C_Oma1-like"/>
    <property type="match status" value="1"/>
</dbReference>
<dbReference type="EMBL" id="JADCKQ010000003">
    <property type="protein sequence ID" value="MBI1493095.1"/>
    <property type="molecule type" value="Genomic_DNA"/>
</dbReference>
<evidence type="ECO:0000256" key="4">
    <source>
        <dbReference type="ARBA" id="ARBA00022833"/>
    </source>
</evidence>
<keyword evidence="7" id="KW-0732">Signal</keyword>
<evidence type="ECO:0000256" key="7">
    <source>
        <dbReference type="SAM" id="SignalP"/>
    </source>
</evidence>
<dbReference type="InterPro" id="IPR001915">
    <property type="entry name" value="Peptidase_M48"/>
</dbReference>
<evidence type="ECO:0000313" key="9">
    <source>
        <dbReference type="EMBL" id="MBI1493095.1"/>
    </source>
</evidence>
<keyword evidence="2" id="KW-0479">Metal-binding</keyword>
<dbReference type="GO" id="GO:0016020">
    <property type="term" value="C:membrane"/>
    <property type="evidence" value="ECO:0007669"/>
    <property type="project" value="TreeGrafter"/>
</dbReference>
<accession>A0A8J7J4D4</accession>
<feature type="signal peptide" evidence="7">
    <location>
        <begin position="1"/>
        <end position="16"/>
    </location>
</feature>
<proteinExistence type="inferred from homology"/>
<evidence type="ECO:0000259" key="8">
    <source>
        <dbReference type="Pfam" id="PF01435"/>
    </source>
</evidence>
<reference evidence="9" key="1">
    <citation type="submission" date="2020-10" db="EMBL/GenBank/DDBJ databases">
        <title>Paenihalocynthiibacter styelae gen. nov., sp. nov., isolated from stalked sea squirt Styela clava.</title>
        <authorList>
            <person name="Kim Y.-O."/>
            <person name="Yoon J.-H."/>
        </authorList>
    </citation>
    <scope>NUCLEOTIDE SEQUENCE</scope>
    <source>
        <strain evidence="9">MYP1-1</strain>
    </source>
</reference>
<gene>
    <name evidence="9" type="ORF">H1D41_05535</name>
</gene>
<dbReference type="GO" id="GO:0051603">
    <property type="term" value="P:proteolysis involved in protein catabolic process"/>
    <property type="evidence" value="ECO:0007669"/>
    <property type="project" value="TreeGrafter"/>
</dbReference>
<feature type="domain" description="Peptidase M48" evidence="8">
    <location>
        <begin position="101"/>
        <end position="245"/>
    </location>
</feature>
<dbReference type="GO" id="GO:0004222">
    <property type="term" value="F:metalloendopeptidase activity"/>
    <property type="evidence" value="ECO:0007669"/>
    <property type="project" value="InterPro"/>
</dbReference>
<evidence type="ECO:0000256" key="3">
    <source>
        <dbReference type="ARBA" id="ARBA00022801"/>
    </source>
</evidence>
<dbReference type="Proteomes" id="UP000640583">
    <property type="component" value="Unassembled WGS sequence"/>
</dbReference>
<dbReference type="PANTHER" id="PTHR22726">
    <property type="entry name" value="METALLOENDOPEPTIDASE OMA1"/>
    <property type="match status" value="1"/>
</dbReference>
<comment type="cofactor">
    <cofactor evidence="6">
        <name>Zn(2+)</name>
        <dbReference type="ChEBI" id="CHEBI:29105"/>
    </cofactor>
    <text evidence="6">Binds 1 zinc ion per subunit.</text>
</comment>
<sequence>MRRTLFAIMSALPFLAGCVDVEQTSQTNNRPTSPAPVQTGESGDTAAERIAAKNPHLIPARRGSRHYRTVLARIEPVAEAECRARGVSRCDFAFLEDINPEAPVNAFQTRDGNQPVVIITRSLLNDVRDPHQIAFIIGHETSHHIQNHLPRQQRNAQAGAIFGAILANQIGINVNDGAQIGGFFGSRSYSQNFELEADSLGARITHNAGYDPVKGIQFFARGSNGRQPIFATHPPDAKRIENVEAVAAGL</sequence>
<feature type="chain" id="PRO_5035277453" evidence="7">
    <location>
        <begin position="17"/>
        <end position="250"/>
    </location>
</feature>
<name>A0A8J7J4D4_9RHOB</name>
<dbReference type="Pfam" id="PF01435">
    <property type="entry name" value="Peptidase_M48"/>
    <property type="match status" value="1"/>
</dbReference>
<keyword evidence="3 6" id="KW-0378">Hydrolase</keyword>
<comment type="similarity">
    <text evidence="6">Belongs to the peptidase M48 family.</text>
</comment>
<keyword evidence="10" id="KW-1185">Reference proteome</keyword>